<gene>
    <name evidence="8" type="ordered locus">Caka_0894</name>
</gene>
<keyword evidence="2" id="KW-0001">2Fe-2S</keyword>
<sequence>MAKVTFITEDGDEVVVENAVGTLMEVATDNDVEGIDGDCGGVCSCSTCHVRVKQEWLDKVGKADEIEQELLEMEDDTDERSRLCCQIDMTEALDGLVVEVSPL</sequence>
<keyword evidence="5" id="KW-0411">Iron-sulfur</keyword>
<feature type="domain" description="2Fe-2S ferredoxin-type" evidence="7">
    <location>
        <begin position="2"/>
        <end position="103"/>
    </location>
</feature>
<keyword evidence="9" id="KW-1185">Reference proteome</keyword>
<dbReference type="GO" id="GO:0140647">
    <property type="term" value="P:P450-containing electron transport chain"/>
    <property type="evidence" value="ECO:0007669"/>
    <property type="project" value="InterPro"/>
</dbReference>
<dbReference type="eggNOG" id="COG0633">
    <property type="taxonomic scope" value="Bacteria"/>
</dbReference>
<dbReference type="PANTHER" id="PTHR23426">
    <property type="entry name" value="FERREDOXIN/ADRENODOXIN"/>
    <property type="match status" value="1"/>
</dbReference>
<name>D5EQS3_CORAD</name>
<proteinExistence type="inferred from homology"/>
<dbReference type="AlphaFoldDB" id="D5EQS3"/>
<dbReference type="PROSITE" id="PS51085">
    <property type="entry name" value="2FE2S_FER_2"/>
    <property type="match status" value="1"/>
</dbReference>
<dbReference type="HOGENOM" id="CLU_082632_5_1_0"/>
<dbReference type="InterPro" id="IPR001041">
    <property type="entry name" value="2Fe-2S_ferredoxin-type"/>
</dbReference>
<dbReference type="KEGG" id="caa:Caka_0894"/>
<dbReference type="InterPro" id="IPR012675">
    <property type="entry name" value="Beta-grasp_dom_sf"/>
</dbReference>
<dbReference type="Proteomes" id="UP000000925">
    <property type="component" value="Chromosome"/>
</dbReference>
<dbReference type="OrthoDB" id="9799640at2"/>
<dbReference type="GO" id="GO:0009055">
    <property type="term" value="F:electron transfer activity"/>
    <property type="evidence" value="ECO:0007669"/>
    <property type="project" value="TreeGrafter"/>
</dbReference>
<evidence type="ECO:0000256" key="3">
    <source>
        <dbReference type="ARBA" id="ARBA00022723"/>
    </source>
</evidence>
<dbReference type="PRINTS" id="PR00355">
    <property type="entry name" value="ADRENODOXIN"/>
</dbReference>
<reference evidence="8 9" key="1">
    <citation type="journal article" date="2010" name="Stand. Genomic Sci.">
        <title>Complete genome sequence of Coraliomargarita akajimensis type strain (04OKA010-24).</title>
        <authorList>
            <person name="Mavromatis K."/>
            <person name="Abt B."/>
            <person name="Brambilla E."/>
            <person name="Lapidus A."/>
            <person name="Copeland A."/>
            <person name="Deshpande S."/>
            <person name="Nolan M."/>
            <person name="Lucas S."/>
            <person name="Tice H."/>
            <person name="Cheng J.F."/>
            <person name="Han C."/>
            <person name="Detter J.C."/>
            <person name="Woyke T."/>
            <person name="Goodwin L."/>
            <person name="Pitluck S."/>
            <person name="Held B."/>
            <person name="Brettin T."/>
            <person name="Tapia R."/>
            <person name="Ivanova N."/>
            <person name="Mikhailova N."/>
            <person name="Pati A."/>
            <person name="Liolios K."/>
            <person name="Chen A."/>
            <person name="Palaniappan K."/>
            <person name="Land M."/>
            <person name="Hauser L."/>
            <person name="Chang Y.J."/>
            <person name="Jeffries C.D."/>
            <person name="Rohde M."/>
            <person name="Goker M."/>
            <person name="Bristow J."/>
            <person name="Eisen J.A."/>
            <person name="Markowitz V."/>
            <person name="Hugenholtz P."/>
            <person name="Klenk H.P."/>
            <person name="Kyrpides N.C."/>
        </authorList>
    </citation>
    <scope>NUCLEOTIDE SEQUENCE [LARGE SCALE GENOMIC DNA]</scope>
    <source>
        <strain evidence="9">DSM 45221 / IAM 15411 / JCM 23193 / KCTC 12865</strain>
    </source>
</reference>
<dbReference type="STRING" id="583355.Caka_0894"/>
<evidence type="ECO:0000256" key="2">
    <source>
        <dbReference type="ARBA" id="ARBA00022714"/>
    </source>
</evidence>
<comment type="cofactor">
    <cofactor evidence="6">
        <name>[2Fe-2S] cluster</name>
        <dbReference type="ChEBI" id="CHEBI:190135"/>
    </cofactor>
</comment>
<dbReference type="GO" id="GO:0051537">
    <property type="term" value="F:2 iron, 2 sulfur cluster binding"/>
    <property type="evidence" value="ECO:0007669"/>
    <property type="project" value="UniProtKB-KW"/>
</dbReference>
<dbReference type="GO" id="GO:0046872">
    <property type="term" value="F:metal ion binding"/>
    <property type="evidence" value="ECO:0007669"/>
    <property type="project" value="UniProtKB-KW"/>
</dbReference>
<protein>
    <submittedName>
        <fullName evidence="8">Ferredoxin</fullName>
    </submittedName>
</protein>
<comment type="similarity">
    <text evidence="1">Belongs to the adrenodoxin/putidaredoxin family.</text>
</comment>
<evidence type="ECO:0000256" key="6">
    <source>
        <dbReference type="ARBA" id="ARBA00034078"/>
    </source>
</evidence>
<dbReference type="PANTHER" id="PTHR23426:SF65">
    <property type="entry name" value="FERREDOXIN-2, MITOCHONDRIAL"/>
    <property type="match status" value="1"/>
</dbReference>
<dbReference type="Gene3D" id="3.10.20.30">
    <property type="match status" value="1"/>
</dbReference>
<evidence type="ECO:0000313" key="9">
    <source>
        <dbReference type="Proteomes" id="UP000000925"/>
    </source>
</evidence>
<evidence type="ECO:0000259" key="7">
    <source>
        <dbReference type="PROSITE" id="PS51085"/>
    </source>
</evidence>
<dbReference type="EMBL" id="CP001998">
    <property type="protein sequence ID" value="ADE53916.1"/>
    <property type="molecule type" value="Genomic_DNA"/>
</dbReference>
<accession>D5EQS3</accession>
<evidence type="ECO:0000256" key="4">
    <source>
        <dbReference type="ARBA" id="ARBA00023004"/>
    </source>
</evidence>
<keyword evidence="4" id="KW-0408">Iron</keyword>
<evidence type="ECO:0000256" key="5">
    <source>
        <dbReference type="ARBA" id="ARBA00023014"/>
    </source>
</evidence>
<organism evidence="8 9">
    <name type="scientific">Coraliomargarita akajimensis (strain DSM 45221 / IAM 15411 / JCM 23193 / KCTC 12865 / 04OKA010-24)</name>
    <dbReference type="NCBI Taxonomy" id="583355"/>
    <lineage>
        <taxon>Bacteria</taxon>
        <taxon>Pseudomonadati</taxon>
        <taxon>Verrucomicrobiota</taxon>
        <taxon>Opitutia</taxon>
        <taxon>Puniceicoccales</taxon>
        <taxon>Coraliomargaritaceae</taxon>
        <taxon>Coraliomargarita</taxon>
    </lineage>
</organism>
<dbReference type="CDD" id="cd00207">
    <property type="entry name" value="fer2"/>
    <property type="match status" value="1"/>
</dbReference>
<dbReference type="SUPFAM" id="SSF54292">
    <property type="entry name" value="2Fe-2S ferredoxin-like"/>
    <property type="match status" value="1"/>
</dbReference>
<dbReference type="RefSeq" id="WP_013042640.1">
    <property type="nucleotide sequence ID" value="NC_014008.1"/>
</dbReference>
<dbReference type="InterPro" id="IPR036010">
    <property type="entry name" value="2Fe-2S_ferredoxin-like_sf"/>
</dbReference>
<evidence type="ECO:0000256" key="1">
    <source>
        <dbReference type="ARBA" id="ARBA00010914"/>
    </source>
</evidence>
<dbReference type="InterPro" id="IPR001055">
    <property type="entry name" value="Adrenodoxin-like"/>
</dbReference>
<keyword evidence="3" id="KW-0479">Metal-binding</keyword>
<evidence type="ECO:0000313" key="8">
    <source>
        <dbReference type="EMBL" id="ADE53916.1"/>
    </source>
</evidence>
<dbReference type="Pfam" id="PF00111">
    <property type="entry name" value="Fer2"/>
    <property type="match status" value="1"/>
</dbReference>